<evidence type="ECO:0000256" key="4">
    <source>
        <dbReference type="ARBA" id="ARBA00023136"/>
    </source>
</evidence>
<keyword evidence="2 5" id="KW-0812">Transmembrane</keyword>
<feature type="transmembrane region" description="Helical" evidence="5">
    <location>
        <begin position="150"/>
        <end position="171"/>
    </location>
</feature>
<gene>
    <name evidence="6" type="primary">ytaF</name>
    <name evidence="6" type="ORF">ACFO3S_01430</name>
</gene>
<protein>
    <submittedName>
        <fullName evidence="6">Sporulation membrane protein YtaF</fullName>
    </submittedName>
</protein>
<evidence type="ECO:0000256" key="3">
    <source>
        <dbReference type="ARBA" id="ARBA00022989"/>
    </source>
</evidence>
<dbReference type="NCBIfam" id="TIGR02840">
    <property type="entry name" value="spore_YtaF"/>
    <property type="match status" value="1"/>
</dbReference>
<sequence length="227" mass="23840">MAPVATLLLLSFAVSLDGFGVGVTYGVRKIKIPVTSVAIISICSGLILLLSMMVGVAMARWIPPHGASAVGAVILIGIGLWALIQFVRSGERDSRDAVARGRAGTEIPDQAADAPVLKLELKIFGFIIQILRTPSAADMDRSGTISAGEAFLLGTALSLDAFGAGIGAALVGFPPMLTALLIAASSGLFLWFGTRFGLWASRWRWVKQLSMLPGIILIAMGIFKLFA</sequence>
<evidence type="ECO:0000256" key="5">
    <source>
        <dbReference type="SAM" id="Phobius"/>
    </source>
</evidence>
<reference evidence="7" key="1">
    <citation type="journal article" date="2019" name="Int. J. Syst. Evol. Microbiol.">
        <title>The Global Catalogue of Microorganisms (GCM) 10K type strain sequencing project: providing services to taxonomists for standard genome sequencing and annotation.</title>
        <authorList>
            <consortium name="The Broad Institute Genomics Platform"/>
            <consortium name="The Broad Institute Genome Sequencing Center for Infectious Disease"/>
            <person name="Wu L."/>
            <person name="Ma J."/>
        </authorList>
    </citation>
    <scope>NUCLEOTIDE SEQUENCE [LARGE SCALE GENOMIC DNA]</scope>
    <source>
        <strain evidence="7">CCUG 49571</strain>
    </source>
</reference>
<feature type="transmembrane region" description="Helical" evidence="5">
    <location>
        <begin position="68"/>
        <end position="87"/>
    </location>
</feature>
<feature type="transmembrane region" description="Helical" evidence="5">
    <location>
        <begin position="6"/>
        <end position="25"/>
    </location>
</feature>
<dbReference type="Pfam" id="PF02659">
    <property type="entry name" value="Mntp"/>
    <property type="match status" value="2"/>
</dbReference>
<dbReference type="PANTHER" id="PTHR35529:SF2">
    <property type="entry name" value="SPORULATION PROTEIN YTAF-RELATED"/>
    <property type="match status" value="1"/>
</dbReference>
<feature type="transmembrane region" description="Helical" evidence="5">
    <location>
        <begin position="177"/>
        <end position="197"/>
    </location>
</feature>
<organism evidence="6 7">
    <name type="scientific">Cohnella hongkongensis</name>
    <dbReference type="NCBI Taxonomy" id="178337"/>
    <lineage>
        <taxon>Bacteria</taxon>
        <taxon>Bacillati</taxon>
        <taxon>Bacillota</taxon>
        <taxon>Bacilli</taxon>
        <taxon>Bacillales</taxon>
        <taxon>Paenibacillaceae</taxon>
        <taxon>Cohnella</taxon>
    </lineage>
</organism>
<evidence type="ECO:0000256" key="2">
    <source>
        <dbReference type="ARBA" id="ARBA00022692"/>
    </source>
</evidence>
<accession>A0ABV9F6Q6</accession>
<dbReference type="RefSeq" id="WP_378091468.1">
    <property type="nucleotide sequence ID" value="NZ_JBHSEP010000001.1"/>
</dbReference>
<comment type="caution">
    <text evidence="6">The sequence shown here is derived from an EMBL/GenBank/DDBJ whole genome shotgun (WGS) entry which is preliminary data.</text>
</comment>
<keyword evidence="7" id="KW-1185">Reference proteome</keyword>
<keyword evidence="1" id="KW-1003">Cell membrane</keyword>
<evidence type="ECO:0000313" key="7">
    <source>
        <dbReference type="Proteomes" id="UP001596028"/>
    </source>
</evidence>
<feature type="transmembrane region" description="Helical" evidence="5">
    <location>
        <begin position="37"/>
        <end position="62"/>
    </location>
</feature>
<keyword evidence="4 5" id="KW-0472">Membrane</keyword>
<evidence type="ECO:0000256" key="1">
    <source>
        <dbReference type="ARBA" id="ARBA00022475"/>
    </source>
</evidence>
<feature type="transmembrane region" description="Helical" evidence="5">
    <location>
        <begin position="209"/>
        <end position="226"/>
    </location>
</feature>
<dbReference type="InterPro" id="IPR014205">
    <property type="entry name" value="Spore_YtaF"/>
</dbReference>
<name>A0ABV9F6Q6_9BACL</name>
<dbReference type="InterPro" id="IPR003810">
    <property type="entry name" value="Mntp/YtaF"/>
</dbReference>
<proteinExistence type="predicted"/>
<dbReference type="Proteomes" id="UP001596028">
    <property type="component" value="Unassembled WGS sequence"/>
</dbReference>
<keyword evidence="3 5" id="KW-1133">Transmembrane helix</keyword>
<dbReference type="PANTHER" id="PTHR35529">
    <property type="entry name" value="MANGANESE EFFLUX PUMP MNTP-RELATED"/>
    <property type="match status" value="1"/>
</dbReference>
<dbReference type="EMBL" id="JBHSEP010000001">
    <property type="protein sequence ID" value="MFC4596884.1"/>
    <property type="molecule type" value="Genomic_DNA"/>
</dbReference>
<evidence type="ECO:0000313" key="6">
    <source>
        <dbReference type="EMBL" id="MFC4596884.1"/>
    </source>
</evidence>